<dbReference type="STRING" id="1051890.A0A3N4LJV9"/>
<evidence type="ECO:0000313" key="3">
    <source>
        <dbReference type="Proteomes" id="UP000267821"/>
    </source>
</evidence>
<evidence type="ECO:0000256" key="1">
    <source>
        <dbReference type="PROSITE-ProRule" id="PRU00339"/>
    </source>
</evidence>
<dbReference type="Gene3D" id="1.25.40.10">
    <property type="entry name" value="Tetratricopeptide repeat domain"/>
    <property type="match status" value="2"/>
</dbReference>
<evidence type="ECO:0000313" key="2">
    <source>
        <dbReference type="EMBL" id="RPB21692.1"/>
    </source>
</evidence>
<dbReference type="SUPFAM" id="SSF48452">
    <property type="entry name" value="TPR-like"/>
    <property type="match status" value="2"/>
</dbReference>
<dbReference type="GO" id="GO:0006383">
    <property type="term" value="P:transcription by RNA polymerase III"/>
    <property type="evidence" value="ECO:0007669"/>
    <property type="project" value="InterPro"/>
</dbReference>
<feature type="repeat" description="TPR" evidence="1">
    <location>
        <begin position="820"/>
        <end position="853"/>
    </location>
</feature>
<keyword evidence="3" id="KW-1185">Reference proteome</keyword>
<accession>A0A3N4LJV9</accession>
<dbReference type="FunCoup" id="A0A3N4LJV9">
    <property type="interactions" value="1128"/>
</dbReference>
<organism evidence="2 3">
    <name type="scientific">Terfezia boudieri ATCC MYA-4762</name>
    <dbReference type="NCBI Taxonomy" id="1051890"/>
    <lineage>
        <taxon>Eukaryota</taxon>
        <taxon>Fungi</taxon>
        <taxon>Dikarya</taxon>
        <taxon>Ascomycota</taxon>
        <taxon>Pezizomycotina</taxon>
        <taxon>Pezizomycetes</taxon>
        <taxon>Pezizales</taxon>
        <taxon>Pezizaceae</taxon>
        <taxon>Terfezia</taxon>
    </lineage>
</organism>
<protein>
    <submittedName>
        <fullName evidence="2">TPR-like protein</fullName>
    </submittedName>
</protein>
<dbReference type="InterPro" id="IPR019734">
    <property type="entry name" value="TPR_rpt"/>
</dbReference>
<dbReference type="InParanoid" id="A0A3N4LJV9"/>
<dbReference type="EMBL" id="ML121558">
    <property type="protein sequence ID" value="RPB21692.1"/>
    <property type="molecule type" value="Genomic_DNA"/>
</dbReference>
<dbReference type="Pfam" id="PF00515">
    <property type="entry name" value="TPR_1"/>
    <property type="match status" value="1"/>
</dbReference>
<name>A0A3N4LJV9_9PEZI</name>
<feature type="repeat" description="TPR" evidence="1">
    <location>
        <begin position="732"/>
        <end position="765"/>
    </location>
</feature>
<dbReference type="Proteomes" id="UP000267821">
    <property type="component" value="Unassembled WGS sequence"/>
</dbReference>
<dbReference type="PANTHER" id="PTHR23082">
    <property type="entry name" value="TRANSCRIPTION INITIATION FACTOR IIIC TFIIIC , POLYPEPTIDE 3-RELATED"/>
    <property type="match status" value="1"/>
</dbReference>
<dbReference type="PROSITE" id="PS50005">
    <property type="entry name" value="TPR"/>
    <property type="match status" value="4"/>
</dbReference>
<dbReference type="AlphaFoldDB" id="A0A3N4LJV9"/>
<dbReference type="SMART" id="SM00028">
    <property type="entry name" value="TPR"/>
    <property type="match status" value="8"/>
</dbReference>
<dbReference type="InterPro" id="IPR039340">
    <property type="entry name" value="Tfc4/TFIIIC-102/Sfc4"/>
</dbReference>
<dbReference type="InterPro" id="IPR011990">
    <property type="entry name" value="TPR-like_helical_dom_sf"/>
</dbReference>
<dbReference type="Pfam" id="PF13431">
    <property type="entry name" value="TPR_17"/>
    <property type="match status" value="1"/>
</dbReference>
<keyword evidence="1" id="KW-0802">TPR repeat</keyword>
<sequence>MADFHQYLRAAHGFKKAKGRGRRAKDEATYSHDIRMLISEANQKYVQMDLSAAQTIVEQIIRMDGGIYPAWKMLGEIHKEKGDEKKCFMSWFTAAHCKPKDFHLWLECARMSIDQEGPNETAIYCYNRALRTNPDDISIMYDKAVLYKQMGRLDKAADGFAQLVKALPNDMSVLKEIAQIYTQLHKIPDAITFYENSIQHYKRIGLGSQGGFGWSDLNILVELYMLEKNWHKAIFETKSIGRWLWGRADEIFWDQIQGDDKEWDEFDDSRKVVVREYVPGKYLDSSYVMPIELRVKLGVCRLKLKHVEEALKHFKYLDRQDPSVYYDLFQEAGDALLEYKSHELALEYYGVVAALESAEDPKLWFNMAKCYKEIGNIDDAEECYHAILSLYPNDVDARMKLAEIYEVSDRREEALDLVNEIIALRKQQDIAEKERLAGGQTKEVISAPTFFAAPPSRVPTKERRAQATAAQRAEMKARKTEQTITKYRKLEYLRPRMEMGDADAVRDWLDTAGDLVDQFRNTKAFYPSERSMKFKGFATLAHRRAAKRGTDAIMQRMQHRLQEAMSFEDEELPDTEDLTQFHGLDFDSWLQVFMQYAICLTKHEDVHDAYDVFSAAKEANVFFHHDRRRFIIHVTHLACAVWVKDPDIVSDVSRFFMHNWQFQGDAYSLFVVALIATRQGEEMFHHSANQKYFLRQIKAMDKAITGKNIVGAASLTAKGEDGGTFVPKNFDFTLLMVYGHMLAAGRSYIPALNYYSRAYSLDPDHPLLKLSIAIAYLHRSMQRQSDNRHWEILQSMAFLFDYHNAKEETTKAFGHWDQLQEAEYNVGRAFHQLGLSHLAIPYYERALKISDEHLSAIPDAWDVKYEAAYNLQQIYATSGNPLLAREVTSKYLVL</sequence>
<feature type="repeat" description="TPR" evidence="1">
    <location>
        <begin position="361"/>
        <end position="394"/>
    </location>
</feature>
<feature type="repeat" description="TPR" evidence="1">
    <location>
        <begin position="137"/>
        <end position="170"/>
    </location>
</feature>
<dbReference type="OrthoDB" id="9991317at2759"/>
<dbReference type="PANTHER" id="PTHR23082:SF0">
    <property type="entry name" value="GENERAL TRANSCRIPTION FACTOR 3C POLYPEPTIDE 3"/>
    <property type="match status" value="1"/>
</dbReference>
<dbReference type="Pfam" id="PF13181">
    <property type="entry name" value="TPR_8"/>
    <property type="match status" value="1"/>
</dbReference>
<gene>
    <name evidence="2" type="ORF">L211DRAFT_790140</name>
</gene>
<proteinExistence type="predicted"/>
<reference evidence="2 3" key="1">
    <citation type="journal article" date="2018" name="Nat. Ecol. Evol.">
        <title>Pezizomycetes genomes reveal the molecular basis of ectomycorrhizal truffle lifestyle.</title>
        <authorList>
            <person name="Murat C."/>
            <person name="Payen T."/>
            <person name="Noel B."/>
            <person name="Kuo A."/>
            <person name="Morin E."/>
            <person name="Chen J."/>
            <person name="Kohler A."/>
            <person name="Krizsan K."/>
            <person name="Balestrini R."/>
            <person name="Da Silva C."/>
            <person name="Montanini B."/>
            <person name="Hainaut M."/>
            <person name="Levati E."/>
            <person name="Barry K.W."/>
            <person name="Belfiori B."/>
            <person name="Cichocki N."/>
            <person name="Clum A."/>
            <person name="Dockter R.B."/>
            <person name="Fauchery L."/>
            <person name="Guy J."/>
            <person name="Iotti M."/>
            <person name="Le Tacon F."/>
            <person name="Lindquist E.A."/>
            <person name="Lipzen A."/>
            <person name="Malagnac F."/>
            <person name="Mello A."/>
            <person name="Molinier V."/>
            <person name="Miyauchi S."/>
            <person name="Poulain J."/>
            <person name="Riccioni C."/>
            <person name="Rubini A."/>
            <person name="Sitrit Y."/>
            <person name="Splivallo R."/>
            <person name="Traeger S."/>
            <person name="Wang M."/>
            <person name="Zifcakova L."/>
            <person name="Wipf D."/>
            <person name="Zambonelli A."/>
            <person name="Paolocci F."/>
            <person name="Nowrousian M."/>
            <person name="Ottonello S."/>
            <person name="Baldrian P."/>
            <person name="Spatafora J.W."/>
            <person name="Henrissat B."/>
            <person name="Nagy L.G."/>
            <person name="Aury J.M."/>
            <person name="Wincker P."/>
            <person name="Grigoriev I.V."/>
            <person name="Bonfante P."/>
            <person name="Martin F.M."/>
        </authorList>
    </citation>
    <scope>NUCLEOTIDE SEQUENCE [LARGE SCALE GENOMIC DNA]</scope>
    <source>
        <strain evidence="2 3">ATCC MYA-4762</strain>
    </source>
</reference>
<dbReference type="GO" id="GO:0000127">
    <property type="term" value="C:transcription factor TFIIIC complex"/>
    <property type="evidence" value="ECO:0007669"/>
    <property type="project" value="TreeGrafter"/>
</dbReference>